<gene>
    <name evidence="1" type="ORF">HDG41_003911</name>
</gene>
<evidence type="ECO:0000313" key="1">
    <source>
        <dbReference type="EMBL" id="MBB5401828.1"/>
    </source>
</evidence>
<accession>A0A7W8L807</accession>
<reference evidence="1 2" key="1">
    <citation type="submission" date="2020-08" db="EMBL/GenBank/DDBJ databases">
        <title>Genomic Encyclopedia of Type Strains, Phase IV (KMG-V): Genome sequencing to study the core and pangenomes of soil and plant-associated prokaryotes.</title>
        <authorList>
            <person name="Whitman W."/>
        </authorList>
    </citation>
    <scope>NUCLEOTIDE SEQUENCE [LARGE SCALE GENOMIC DNA]</scope>
    <source>
        <strain evidence="1 2">JPY162</strain>
    </source>
</reference>
<dbReference type="EMBL" id="JACHDE010000006">
    <property type="protein sequence ID" value="MBB5401828.1"/>
    <property type="molecule type" value="Genomic_DNA"/>
</dbReference>
<protein>
    <submittedName>
        <fullName evidence="1">Uncharacterized protein</fullName>
    </submittedName>
</protein>
<organism evidence="1 2">
    <name type="scientific">Paraburkholderia youngii</name>
    <dbReference type="NCBI Taxonomy" id="2782701"/>
    <lineage>
        <taxon>Bacteria</taxon>
        <taxon>Pseudomonadati</taxon>
        <taxon>Pseudomonadota</taxon>
        <taxon>Betaproteobacteria</taxon>
        <taxon>Burkholderiales</taxon>
        <taxon>Burkholderiaceae</taxon>
        <taxon>Paraburkholderia</taxon>
    </lineage>
</organism>
<dbReference type="Proteomes" id="UP000592820">
    <property type="component" value="Unassembled WGS sequence"/>
</dbReference>
<name>A0A7W8L807_9BURK</name>
<comment type="caution">
    <text evidence="1">The sequence shown here is derived from an EMBL/GenBank/DDBJ whole genome shotgun (WGS) entry which is preliminary data.</text>
</comment>
<dbReference type="AlphaFoldDB" id="A0A7W8L807"/>
<proteinExistence type="predicted"/>
<sequence length="30" mass="3181">MIHRKLIIAAALVCVVNTGFGQTEAPVTVK</sequence>
<evidence type="ECO:0000313" key="2">
    <source>
        <dbReference type="Proteomes" id="UP000592820"/>
    </source>
</evidence>